<dbReference type="PANTHER" id="PTHR11878">
    <property type="entry name" value="SODIUM/CALCIUM EXCHANGER"/>
    <property type="match status" value="1"/>
</dbReference>
<dbReference type="GO" id="GO:0030424">
    <property type="term" value="C:axon"/>
    <property type="evidence" value="ECO:0000318"/>
    <property type="project" value="GO_Central"/>
</dbReference>
<dbReference type="Pfam" id="PF03160">
    <property type="entry name" value="Calx-beta"/>
    <property type="match status" value="8"/>
</dbReference>
<keyword evidence="5" id="KW-0812">Transmembrane</keyword>
<feature type="non-terminal residue" evidence="7">
    <location>
        <position position="2271"/>
    </location>
</feature>
<feature type="domain" description="Calx-beta" evidence="6">
    <location>
        <begin position="104"/>
        <end position="203"/>
    </location>
</feature>
<dbReference type="PhylomeDB" id="A7SI34"/>
<gene>
    <name evidence="7" type="ORF">NEMVEDRAFT_v1g212606</name>
</gene>
<dbReference type="HOGENOM" id="CLU_230453_0_0_1"/>
<feature type="domain" description="Calx-beta" evidence="6">
    <location>
        <begin position="1016"/>
        <end position="1115"/>
    </location>
</feature>
<feature type="domain" description="Calx-beta" evidence="6">
    <location>
        <begin position="218"/>
        <end position="317"/>
    </location>
</feature>
<evidence type="ECO:0000313" key="7">
    <source>
        <dbReference type="EMBL" id="EDO36681.1"/>
    </source>
</evidence>
<dbReference type="InterPro" id="IPR051171">
    <property type="entry name" value="CaCA"/>
</dbReference>
<dbReference type="OMA" id="SHANADQ"/>
<dbReference type="GO" id="GO:0098794">
    <property type="term" value="C:postsynapse"/>
    <property type="evidence" value="ECO:0000318"/>
    <property type="project" value="GO_Central"/>
</dbReference>
<feature type="domain" description="Calx-beta" evidence="6">
    <location>
        <begin position="1695"/>
        <end position="1799"/>
    </location>
</feature>
<feature type="domain" description="Calx-beta" evidence="6">
    <location>
        <begin position="902"/>
        <end position="1001"/>
    </location>
</feature>
<feature type="domain" description="Calx-beta" evidence="6">
    <location>
        <begin position="332"/>
        <end position="431"/>
    </location>
</feature>
<dbReference type="GO" id="GO:0005432">
    <property type="term" value="F:calcium:sodium antiporter activity"/>
    <property type="evidence" value="ECO:0000318"/>
    <property type="project" value="GO_Central"/>
</dbReference>
<feature type="domain" description="Calx-beta" evidence="6">
    <location>
        <begin position="1358"/>
        <end position="1457"/>
    </location>
</feature>
<evidence type="ECO:0000313" key="8">
    <source>
        <dbReference type="Proteomes" id="UP000001593"/>
    </source>
</evidence>
<dbReference type="Proteomes" id="UP000001593">
    <property type="component" value="Unassembled WGS sequence"/>
</dbReference>
<feature type="domain" description="Calx-beta" evidence="6">
    <location>
        <begin position="1471"/>
        <end position="1570"/>
    </location>
</feature>
<feature type="domain" description="Calx-beta" evidence="6">
    <location>
        <begin position="446"/>
        <end position="545"/>
    </location>
</feature>
<dbReference type="InterPro" id="IPR038081">
    <property type="entry name" value="CalX-like_sf"/>
</dbReference>
<accession>A7SI34</accession>
<feature type="domain" description="Calx-beta" evidence="6">
    <location>
        <begin position="1925"/>
        <end position="2023"/>
    </location>
</feature>
<evidence type="ECO:0000256" key="4">
    <source>
        <dbReference type="ARBA" id="ARBA00023065"/>
    </source>
</evidence>
<evidence type="ECO:0000256" key="2">
    <source>
        <dbReference type="ARBA" id="ARBA00022737"/>
    </source>
</evidence>
<keyword evidence="3" id="KW-0106">Calcium</keyword>
<keyword evidence="1" id="KW-0732">Signal</keyword>
<keyword evidence="5" id="KW-0472">Membrane</keyword>
<dbReference type="eggNOG" id="KOG1306">
    <property type="taxonomic scope" value="Eukaryota"/>
</dbReference>
<feature type="domain" description="Calx-beta" evidence="6">
    <location>
        <begin position="1130"/>
        <end position="1229"/>
    </location>
</feature>
<keyword evidence="2" id="KW-0677">Repeat</keyword>
<dbReference type="EMBL" id="DS469664">
    <property type="protein sequence ID" value="EDO36681.1"/>
    <property type="molecule type" value="Genomic_DNA"/>
</dbReference>
<protein>
    <recommendedName>
        <fullName evidence="6">Calx-beta domain-containing protein</fullName>
    </recommendedName>
</protein>
<proteinExistence type="predicted"/>
<dbReference type="GO" id="GO:0098703">
    <property type="term" value="P:calcium ion import across plasma membrane"/>
    <property type="evidence" value="ECO:0000318"/>
    <property type="project" value="GO_Central"/>
</dbReference>
<evidence type="ECO:0000256" key="1">
    <source>
        <dbReference type="ARBA" id="ARBA00022729"/>
    </source>
</evidence>
<feature type="transmembrane region" description="Helical" evidence="5">
    <location>
        <begin position="2198"/>
        <end position="2222"/>
    </location>
</feature>
<evidence type="ECO:0000256" key="5">
    <source>
        <dbReference type="SAM" id="Phobius"/>
    </source>
</evidence>
<reference evidence="7 8" key="1">
    <citation type="journal article" date="2007" name="Science">
        <title>Sea anemone genome reveals ancestral eumetazoan gene repertoire and genomic organization.</title>
        <authorList>
            <person name="Putnam N.H."/>
            <person name="Srivastava M."/>
            <person name="Hellsten U."/>
            <person name="Dirks B."/>
            <person name="Chapman J."/>
            <person name="Salamov A."/>
            <person name="Terry A."/>
            <person name="Shapiro H."/>
            <person name="Lindquist E."/>
            <person name="Kapitonov V.V."/>
            <person name="Jurka J."/>
            <person name="Genikhovich G."/>
            <person name="Grigoriev I.V."/>
            <person name="Lucas S.M."/>
            <person name="Steele R.E."/>
            <person name="Finnerty J.R."/>
            <person name="Technau U."/>
            <person name="Martindale M.Q."/>
            <person name="Rokhsar D.S."/>
        </authorList>
    </citation>
    <scope>NUCLEOTIDE SEQUENCE [LARGE SCALE GENOMIC DNA]</scope>
    <source>
        <strain evidence="8">CH2 X CH6</strain>
    </source>
</reference>
<feature type="domain" description="Calx-beta" evidence="6">
    <location>
        <begin position="788"/>
        <end position="887"/>
    </location>
</feature>
<feature type="domain" description="Calx-beta" evidence="6">
    <location>
        <begin position="1585"/>
        <end position="1682"/>
    </location>
</feature>
<feature type="domain" description="Calx-beta" evidence="6">
    <location>
        <begin position="2038"/>
        <end position="2139"/>
    </location>
</feature>
<dbReference type="GO" id="GO:0042383">
    <property type="term" value="C:sarcolemma"/>
    <property type="evidence" value="ECO:0000318"/>
    <property type="project" value="GO_Central"/>
</dbReference>
<feature type="domain" description="Calx-beta" evidence="6">
    <location>
        <begin position="1"/>
        <end position="89"/>
    </location>
</feature>
<dbReference type="GO" id="GO:0007154">
    <property type="term" value="P:cell communication"/>
    <property type="evidence" value="ECO:0007669"/>
    <property type="project" value="InterPro"/>
</dbReference>
<dbReference type="GO" id="GO:0035725">
    <property type="term" value="P:sodium ion transmembrane transport"/>
    <property type="evidence" value="ECO:0000318"/>
    <property type="project" value="GO_Central"/>
</dbReference>
<evidence type="ECO:0000256" key="3">
    <source>
        <dbReference type="ARBA" id="ARBA00022837"/>
    </source>
</evidence>
<sequence>TFIFASSSYSVEEDTGYVTVNITKIGTSDISLDVKLSTNNGTAFSPVDYTAMSDNMVTFLANEQSKLVNITINVDQTVENDEDFKALLSHTNADQVALGLLNTTTITIGNDDQATFSFASSSYSVEEDTGYVTVNITKIGTSDISLDVKLSTNNGTAFSPVDYTAMSDNMVTFLANEQSKLVNITINVDQTVENDEDFKALLSHTNADQVALGLLNTTTITIGNDDQATFSFASSSYSVEEDTGYVTVNITKIGTSDISLDVKLSTNNGTAFSPVDYTAMSDNMVTFLANEQSKLVNITINVDQTVENDEDFKALLSHTNADQVALGLLNTTTITIGNDDQATFSFASSSYSVEEDTGYVTVNITKIGTSDISLDVKLSTNNGTAFSPVDYTAMSDNMVTFLANEQSKLVNITINVDQTVENDEDFKALLSHTNADQVALGLLNTTTITIGNDDQATFSFASSSYSVEEDTGYVTVNITKIGTSDISLDVKLSTNNGTAFSPVDYTAMSDNMVTFLANEQSKLVNITINVDQTVENDEDFKALLSHTNADQVALGLLNTTTITIGNDDQATFSFASSSYSVEEDTGYVTVNITKTGTSDISLDVKLSTNNGTAFSPVDYTAMSDNMVTFLANEQSKLVNITINVDQTVENDEDFKALLSHTNADQVALGLLNTTTITIGNDDQATFSFASSSYSVEEDTGYVTVNITKTGTSDISLDVKLSTNNGTAFSPVDYTAMSDNSVTFLANEQSKLVNITINVDQTVENDEDFKALLSHANADQVALGLLNTTTITIGNDDQATFSFASSSYSVEEDTGYVTVNITKIGTSDISLDVKLSTNNGTAFSPVDYTAMSDNSVTFLANEQSKLVNITINVDQTVENDEDFKALLSHANADQVALGLLNTTTITIGNDDQATFSFASSSYSVEEDTGYVTVNITKIGTSDISLDVKLSTNNGTAFSPVDYTAMSDNSVTFLANEQSKLVNITINVDQTVENDEDFKALLSHTNADQVALGLLNTTTITIGNDDQATFSFASSSYSVEEDTGYVTVNITKTGTSDISLDVKLSTNNGTAFSPVDYTAMSDNMVTFLANEQSKLVNITINVDQTVENDEDFKALLSHTNADQVALGLLNTTTITIGNDDQATFSFASSSYSVEEDTGYVTVNITKIGTSDISLDVKLSTNNGTAFSPVDYTAMSDNMVTFLANEQSKLVNITINVDQTVENDEDFKALLSHTNADQVALGLLNTTTITIGNDDQATFSFASSSYSVEEDTGYVTVNITKTGTSDISLDVKLSTNNGTAFSPVDYTAMSDNGVTFLANEQSKLVNITINVDKTVENNEDFKALLSHTNADQVALGLLNTTTITIGNDDQAIFSFASSSYSVEEDTGYVTLNITKTGSSDIPLNVILGTMDGIAASGSDYTEIANVTITFATNKASQLMNITIGVDSSVENDETFQALLYNNNPSQVLLGTSATTVIITNDDKAIFSFAAASYSVVEDTGYVTVTINKTGLTDVDLSVLLNTEDGTAVSPVDFTALVNGTVNFPANEPSLSVNISIIVDNKVENNETFKALISSNNPSQVAIGLTSSTDLTIQNDDMGSVSFNQTLFVVNEGDSALLVFTCSGNNEIDFNFRLSSTPGTATVADYTLANDTSLTCAPGVTTTTFSVPTVQDVMAETTESFIVSISANAGEPNFIDRVATVSIIDTVDKVNITISASTYTTNEEAGPVTVVIEKTDNAEINISARLFSSDITAISSPGSPYQDYANFSKSFIFAPNEIRKEFTISIIADEYLEFDETFKLTLVSQIPAKAMVQPNSNSVVTIRNDDAVTLELVENGVVLLSNETSVRFSMRLTGKSLIPVNFTAYTSNVPSLTPRTKRDTWSIPPSVNGTTTFNVELNVTQELAISDRFFVLLETDQEFVSFRGNKRLVVAVAKDKDATIGFSSGSYFVKEDQGYVTVCLRKNGVINRDVIVRLNTADRDATSGADYVPVVNKIVTFFAILETYCFNVTINDDNITEADEKFYVELSKDPSDLDVVLNNQRTTVTITNDDQVAVAIKSPYNTKAREGDFIEFTVYVVSGDHSTPLIVNLTTNRDDISTTSDSLDVEFPQTIIIPANASSVTFAVKIMDDALVESDELLTVTLVSGDLSRVTMHGNDTAVINIDDEADRERRIMIAAISRNDVVENQQKREKDQQDIVIKDQFWILLIVAVVMAVLVFIAAIIFCFIVRKSWSLGTACVVQCVSALLTVQVVPRIWLTVQFVPMHSLYGLNISTSS</sequence>
<keyword evidence="4" id="KW-0813">Transport</keyword>
<dbReference type="SUPFAM" id="SSF141072">
    <property type="entry name" value="CalX-like"/>
    <property type="match status" value="18"/>
</dbReference>
<dbReference type="InterPro" id="IPR003644">
    <property type="entry name" value="Calx_beta"/>
</dbReference>
<dbReference type="InParanoid" id="A7SI34"/>
<keyword evidence="5" id="KW-1133">Transmembrane helix</keyword>
<evidence type="ECO:0000259" key="6">
    <source>
        <dbReference type="SMART" id="SM00237"/>
    </source>
</evidence>
<organism evidence="7 8">
    <name type="scientific">Nematostella vectensis</name>
    <name type="common">Starlet sea anemone</name>
    <dbReference type="NCBI Taxonomy" id="45351"/>
    <lineage>
        <taxon>Eukaryota</taxon>
        <taxon>Metazoa</taxon>
        <taxon>Cnidaria</taxon>
        <taxon>Anthozoa</taxon>
        <taxon>Hexacorallia</taxon>
        <taxon>Actiniaria</taxon>
        <taxon>Edwardsiidae</taxon>
        <taxon>Nematostella</taxon>
    </lineage>
</organism>
<feature type="transmembrane region" description="Helical" evidence="5">
    <location>
        <begin position="2229"/>
        <end position="2252"/>
    </location>
</feature>
<keyword evidence="8" id="KW-1185">Reference proteome</keyword>
<feature type="domain" description="Calx-beta" evidence="6">
    <location>
        <begin position="674"/>
        <end position="773"/>
    </location>
</feature>
<feature type="domain" description="Calx-beta" evidence="6">
    <location>
        <begin position="1244"/>
        <end position="1343"/>
    </location>
</feature>
<name>A7SI34_NEMVE</name>
<feature type="domain" description="Calx-beta" evidence="6">
    <location>
        <begin position="560"/>
        <end position="659"/>
    </location>
</feature>
<dbReference type="Gene3D" id="2.60.40.2030">
    <property type="match status" value="18"/>
</dbReference>
<dbReference type="SMART" id="SM00237">
    <property type="entry name" value="Calx_beta"/>
    <property type="match status" value="18"/>
</dbReference>
<keyword evidence="4" id="KW-0406">Ion transport</keyword>
<dbReference type="PANTHER" id="PTHR11878:SF76">
    <property type="entry name" value="CALX-BETA DOMAIN-CONTAINING PROTEIN"/>
    <property type="match status" value="1"/>
</dbReference>